<feature type="compositionally biased region" description="Polar residues" evidence="1">
    <location>
        <begin position="132"/>
        <end position="145"/>
    </location>
</feature>
<proteinExistence type="predicted"/>
<dbReference type="AlphaFoldDB" id="A0A9J6C3M0"/>
<dbReference type="Proteomes" id="UP001107558">
    <property type="component" value="Chromosome 2"/>
</dbReference>
<evidence type="ECO:0000256" key="1">
    <source>
        <dbReference type="SAM" id="MobiDB-lite"/>
    </source>
</evidence>
<feature type="region of interest" description="Disordered" evidence="1">
    <location>
        <begin position="18"/>
        <end position="43"/>
    </location>
</feature>
<evidence type="ECO:0000313" key="2">
    <source>
        <dbReference type="EMBL" id="KAG5676610.1"/>
    </source>
</evidence>
<evidence type="ECO:0000313" key="3">
    <source>
        <dbReference type="Proteomes" id="UP001107558"/>
    </source>
</evidence>
<reference evidence="2" key="1">
    <citation type="submission" date="2021-03" db="EMBL/GenBank/DDBJ databases">
        <title>Chromosome level genome of the anhydrobiotic midge Polypedilum vanderplanki.</title>
        <authorList>
            <person name="Yoshida Y."/>
            <person name="Kikawada T."/>
            <person name="Gusev O."/>
        </authorList>
    </citation>
    <scope>NUCLEOTIDE SEQUENCE</scope>
    <source>
        <strain evidence="2">NIAS01</strain>
        <tissue evidence="2">Whole body or cell culture</tissue>
    </source>
</reference>
<keyword evidence="3" id="KW-1185">Reference proteome</keyword>
<sequence length="186" mass="20702">MHTYQVGIVPIEELTSEQSADATAAVDPVDSQFSEETQEQNEVIHEEQHYPLTPSLMPSTSSIVAEELTSHASLRKRPKHGSVVFKAESPTQVSPGVRVSTPHPRLLKDNPLTPRRSLRLQSIQKTPRRSTRIQQLQAMTASKRTPTPRKRAPSKQATTSSSVKRKATMPLTPVSSSKKSRRNTYN</sequence>
<comment type="caution">
    <text evidence="2">The sequence shown here is derived from an EMBL/GenBank/DDBJ whole genome shotgun (WGS) entry which is preliminary data.</text>
</comment>
<gene>
    <name evidence="2" type="ORF">PVAND_006431</name>
</gene>
<name>A0A9J6C3M0_POLVA</name>
<organism evidence="2 3">
    <name type="scientific">Polypedilum vanderplanki</name>
    <name type="common">Sleeping chironomid midge</name>
    <dbReference type="NCBI Taxonomy" id="319348"/>
    <lineage>
        <taxon>Eukaryota</taxon>
        <taxon>Metazoa</taxon>
        <taxon>Ecdysozoa</taxon>
        <taxon>Arthropoda</taxon>
        <taxon>Hexapoda</taxon>
        <taxon>Insecta</taxon>
        <taxon>Pterygota</taxon>
        <taxon>Neoptera</taxon>
        <taxon>Endopterygota</taxon>
        <taxon>Diptera</taxon>
        <taxon>Nematocera</taxon>
        <taxon>Chironomoidea</taxon>
        <taxon>Chironomidae</taxon>
        <taxon>Chironominae</taxon>
        <taxon>Polypedilum</taxon>
        <taxon>Polypedilum</taxon>
    </lineage>
</organism>
<dbReference type="EMBL" id="JADBJN010000002">
    <property type="protein sequence ID" value="KAG5676610.1"/>
    <property type="molecule type" value="Genomic_DNA"/>
</dbReference>
<protein>
    <submittedName>
        <fullName evidence="2">Uncharacterized protein</fullName>
    </submittedName>
</protein>
<feature type="region of interest" description="Disordered" evidence="1">
    <location>
        <begin position="70"/>
        <end position="186"/>
    </location>
</feature>
<accession>A0A9J6C3M0</accession>